<dbReference type="Pfam" id="PF01476">
    <property type="entry name" value="LysM"/>
    <property type="match status" value="1"/>
</dbReference>
<feature type="domain" description="LysM" evidence="1">
    <location>
        <begin position="137"/>
        <end position="186"/>
    </location>
</feature>
<dbReference type="Proteomes" id="UP000186684">
    <property type="component" value="Unassembled WGS sequence"/>
</dbReference>
<proteinExistence type="predicted"/>
<dbReference type="EMBL" id="FTOQ01000004">
    <property type="protein sequence ID" value="SIS83881.1"/>
    <property type="molecule type" value="Genomic_DNA"/>
</dbReference>
<dbReference type="PROSITE" id="PS51782">
    <property type="entry name" value="LYSM"/>
    <property type="match status" value="1"/>
</dbReference>
<dbReference type="STRING" id="633194.SAMN05421759_104197"/>
<sequence length="189" mass="19400">MVRIVLYTLGFVVITGLLIALQPGAMPPDRALTAETARPLPAPERDIVRSADPAPVADAVTRTETTFPGLAIAEPQTAPGDGLRDITWAAIARINLATGRSVAPGQPGSLLHAAVQRALQGTEPAAKPSGASAHAGDIYTVVSGDSLVGIAQAIYGDANMTGPLYAANADQLTDPRALKAGQVLRLPAR</sequence>
<dbReference type="OrthoDB" id="370541at2"/>
<dbReference type="RefSeq" id="WP_143526130.1">
    <property type="nucleotide sequence ID" value="NZ_FTOQ01000004.1"/>
</dbReference>
<dbReference type="InterPro" id="IPR052196">
    <property type="entry name" value="Bact_Kbp"/>
</dbReference>
<protein>
    <submittedName>
        <fullName evidence="2">LysM domain-containing protein</fullName>
    </submittedName>
</protein>
<evidence type="ECO:0000313" key="3">
    <source>
        <dbReference type="Proteomes" id="UP000186684"/>
    </source>
</evidence>
<dbReference type="PANTHER" id="PTHR34700:SF4">
    <property type="entry name" value="PHAGE-LIKE ELEMENT PBSX PROTEIN XKDP"/>
    <property type="match status" value="1"/>
</dbReference>
<dbReference type="AlphaFoldDB" id="A0A1N7MD17"/>
<name>A0A1N7MD17_9RHOB</name>
<dbReference type="InterPro" id="IPR018392">
    <property type="entry name" value="LysM"/>
</dbReference>
<evidence type="ECO:0000313" key="2">
    <source>
        <dbReference type="EMBL" id="SIS83881.1"/>
    </source>
</evidence>
<organism evidence="2 3">
    <name type="scientific">Roseivivax lentus</name>
    <dbReference type="NCBI Taxonomy" id="633194"/>
    <lineage>
        <taxon>Bacteria</taxon>
        <taxon>Pseudomonadati</taxon>
        <taxon>Pseudomonadota</taxon>
        <taxon>Alphaproteobacteria</taxon>
        <taxon>Rhodobacterales</taxon>
        <taxon>Roseobacteraceae</taxon>
        <taxon>Roseivivax</taxon>
    </lineage>
</organism>
<gene>
    <name evidence="2" type="ORF">SAMN05421759_104197</name>
</gene>
<accession>A0A1N7MD17</accession>
<dbReference type="InterPro" id="IPR036779">
    <property type="entry name" value="LysM_dom_sf"/>
</dbReference>
<keyword evidence="3" id="KW-1185">Reference proteome</keyword>
<reference evidence="3" key="1">
    <citation type="submission" date="2017-01" db="EMBL/GenBank/DDBJ databases">
        <authorList>
            <person name="Varghese N."/>
            <person name="Submissions S."/>
        </authorList>
    </citation>
    <scope>NUCLEOTIDE SEQUENCE [LARGE SCALE GENOMIC DNA]</scope>
    <source>
        <strain evidence="3">DSM 29430</strain>
    </source>
</reference>
<dbReference type="Gene3D" id="3.10.350.10">
    <property type="entry name" value="LysM domain"/>
    <property type="match status" value="1"/>
</dbReference>
<evidence type="ECO:0000259" key="1">
    <source>
        <dbReference type="PROSITE" id="PS51782"/>
    </source>
</evidence>
<dbReference type="CDD" id="cd00118">
    <property type="entry name" value="LysM"/>
    <property type="match status" value="1"/>
</dbReference>
<dbReference type="SMART" id="SM00257">
    <property type="entry name" value="LysM"/>
    <property type="match status" value="1"/>
</dbReference>
<dbReference type="PANTHER" id="PTHR34700">
    <property type="entry name" value="POTASSIUM BINDING PROTEIN KBP"/>
    <property type="match status" value="1"/>
</dbReference>